<keyword evidence="2 3" id="KW-0479">Metal-binding</keyword>
<proteinExistence type="inferred from homology"/>
<evidence type="ECO:0000313" key="5">
    <source>
        <dbReference type="EMBL" id="BDD08712.1"/>
    </source>
</evidence>
<protein>
    <recommendedName>
        <fullName evidence="7">DinB family protein</fullName>
    </recommendedName>
</protein>
<dbReference type="InterPro" id="IPR007837">
    <property type="entry name" value="DinB"/>
</dbReference>
<keyword evidence="6" id="KW-1185">Reference proteome</keyword>
<dbReference type="AlphaFoldDB" id="A0AAU9CL96"/>
<name>A0AAU9CL96_9BACT</name>
<evidence type="ECO:0000256" key="4">
    <source>
        <dbReference type="SAM" id="SignalP"/>
    </source>
</evidence>
<evidence type="ECO:0000256" key="2">
    <source>
        <dbReference type="ARBA" id="ARBA00022723"/>
    </source>
</evidence>
<evidence type="ECO:0000313" key="6">
    <source>
        <dbReference type="Proteomes" id="UP001348817"/>
    </source>
</evidence>
<feature type="binding site" evidence="3">
    <location>
        <position position="163"/>
    </location>
    <ligand>
        <name>a divalent metal cation</name>
        <dbReference type="ChEBI" id="CHEBI:60240"/>
    </ligand>
</feature>
<feature type="chain" id="PRO_5043526861" description="DinB family protein" evidence="4">
    <location>
        <begin position="29"/>
        <end position="188"/>
    </location>
</feature>
<evidence type="ECO:0000256" key="3">
    <source>
        <dbReference type="PIRSR" id="PIRSR607837-1"/>
    </source>
</evidence>
<feature type="binding site" evidence="3">
    <location>
        <position position="167"/>
    </location>
    <ligand>
        <name>a divalent metal cation</name>
        <dbReference type="ChEBI" id="CHEBI:60240"/>
    </ligand>
</feature>
<dbReference type="KEGG" id="fax:FUAX_11440"/>
<feature type="signal peptide" evidence="4">
    <location>
        <begin position="1"/>
        <end position="28"/>
    </location>
</feature>
<comment type="similarity">
    <text evidence="1">Belongs to the DinB family.</text>
</comment>
<reference evidence="5 6" key="1">
    <citation type="submission" date="2021-12" db="EMBL/GenBank/DDBJ databases">
        <title>Genome sequencing of bacteria with rrn-lacking chromosome and rrn-plasmid.</title>
        <authorList>
            <person name="Anda M."/>
            <person name="Iwasaki W."/>
        </authorList>
    </citation>
    <scope>NUCLEOTIDE SEQUENCE [LARGE SCALE GENOMIC DNA]</scope>
    <source>
        <strain evidence="5 6">DSM 100852</strain>
    </source>
</reference>
<dbReference type="GO" id="GO:0046872">
    <property type="term" value="F:metal ion binding"/>
    <property type="evidence" value="ECO:0007669"/>
    <property type="project" value="UniProtKB-KW"/>
</dbReference>
<gene>
    <name evidence="5" type="ORF">FUAX_11440</name>
</gene>
<feature type="binding site" evidence="3">
    <location>
        <position position="78"/>
    </location>
    <ligand>
        <name>a divalent metal cation</name>
        <dbReference type="ChEBI" id="CHEBI:60240"/>
    </ligand>
</feature>
<dbReference type="Pfam" id="PF05163">
    <property type="entry name" value="DinB"/>
    <property type="match status" value="1"/>
</dbReference>
<dbReference type="SUPFAM" id="SSF109854">
    <property type="entry name" value="DinB/YfiT-like putative metalloenzymes"/>
    <property type="match status" value="1"/>
</dbReference>
<evidence type="ECO:0008006" key="7">
    <source>
        <dbReference type="Google" id="ProtNLM"/>
    </source>
</evidence>
<sequence>MPTHFYLHLMKKFLAFFFTLSFLSQANAQEGHSFADEFTPVWQRAKAYTLELAELMPEEKYGYKPTEDIMSFREHLQHLIKNFAALQTYVTGNKQCELSDKTANLDQLDKKQLIALTGQAFDFIDKLANNTSDAEAQAPLAKPFFAKGVDMNKRKIFYLLRDHTTHHRGQLVIYLRMNGIKPPRYRGW</sequence>
<dbReference type="EMBL" id="AP025314">
    <property type="protein sequence ID" value="BDD08712.1"/>
    <property type="molecule type" value="Genomic_DNA"/>
</dbReference>
<keyword evidence="4" id="KW-0732">Signal</keyword>
<evidence type="ECO:0000256" key="1">
    <source>
        <dbReference type="ARBA" id="ARBA00008635"/>
    </source>
</evidence>
<dbReference type="Proteomes" id="UP001348817">
    <property type="component" value="Chromosome"/>
</dbReference>
<accession>A0AAU9CL96</accession>
<dbReference type="Gene3D" id="1.20.120.450">
    <property type="entry name" value="dinb family like domain"/>
    <property type="match status" value="1"/>
</dbReference>
<dbReference type="InterPro" id="IPR034660">
    <property type="entry name" value="DinB/YfiT-like"/>
</dbReference>
<organism evidence="5 6">
    <name type="scientific">Fulvitalea axinellae</name>
    <dbReference type="NCBI Taxonomy" id="1182444"/>
    <lineage>
        <taxon>Bacteria</taxon>
        <taxon>Pseudomonadati</taxon>
        <taxon>Bacteroidota</taxon>
        <taxon>Cytophagia</taxon>
        <taxon>Cytophagales</taxon>
        <taxon>Persicobacteraceae</taxon>
        <taxon>Fulvitalea</taxon>
    </lineage>
</organism>